<name>A0A816HP63_ADIRI</name>
<gene>
    <name evidence="2" type="ORF">XAT740_LOCUS63677</name>
</gene>
<reference evidence="2" key="1">
    <citation type="submission" date="2021-02" db="EMBL/GenBank/DDBJ databases">
        <authorList>
            <person name="Nowell W R."/>
        </authorList>
    </citation>
    <scope>NUCLEOTIDE SEQUENCE</scope>
</reference>
<feature type="region of interest" description="Disordered" evidence="1">
    <location>
        <begin position="1"/>
        <end position="22"/>
    </location>
</feature>
<accession>A0A816HP63</accession>
<sequence>GSSGPRFFSPGPGPDDLYPWNL</sequence>
<keyword evidence="3" id="KW-1185">Reference proteome</keyword>
<comment type="caution">
    <text evidence="2">The sequence shown here is derived from an EMBL/GenBank/DDBJ whole genome shotgun (WGS) entry which is preliminary data.</text>
</comment>
<proteinExistence type="predicted"/>
<evidence type="ECO:0000256" key="1">
    <source>
        <dbReference type="SAM" id="MobiDB-lite"/>
    </source>
</evidence>
<protein>
    <submittedName>
        <fullName evidence="2">Uncharacterized protein</fullName>
    </submittedName>
</protein>
<dbReference type="Proteomes" id="UP000663828">
    <property type="component" value="Unassembled WGS sequence"/>
</dbReference>
<feature type="compositionally biased region" description="Low complexity" evidence="1">
    <location>
        <begin position="1"/>
        <end position="10"/>
    </location>
</feature>
<feature type="non-terminal residue" evidence="2">
    <location>
        <position position="1"/>
    </location>
</feature>
<evidence type="ECO:0000313" key="3">
    <source>
        <dbReference type="Proteomes" id="UP000663828"/>
    </source>
</evidence>
<organism evidence="2 3">
    <name type="scientific">Adineta ricciae</name>
    <name type="common">Rotifer</name>
    <dbReference type="NCBI Taxonomy" id="249248"/>
    <lineage>
        <taxon>Eukaryota</taxon>
        <taxon>Metazoa</taxon>
        <taxon>Spiralia</taxon>
        <taxon>Gnathifera</taxon>
        <taxon>Rotifera</taxon>
        <taxon>Eurotatoria</taxon>
        <taxon>Bdelloidea</taxon>
        <taxon>Adinetida</taxon>
        <taxon>Adinetidae</taxon>
        <taxon>Adineta</taxon>
    </lineage>
</organism>
<dbReference type="AlphaFoldDB" id="A0A816HP63"/>
<dbReference type="EMBL" id="CAJNOR010020170">
    <property type="protein sequence ID" value="CAF1690291.1"/>
    <property type="molecule type" value="Genomic_DNA"/>
</dbReference>
<evidence type="ECO:0000313" key="2">
    <source>
        <dbReference type="EMBL" id="CAF1690291.1"/>
    </source>
</evidence>